<evidence type="ECO:0008006" key="3">
    <source>
        <dbReference type="Google" id="ProtNLM"/>
    </source>
</evidence>
<gene>
    <name evidence="1" type="ORF">QVD17_01431</name>
</gene>
<organism evidence="1 2">
    <name type="scientific">Tagetes erecta</name>
    <name type="common">African marigold</name>
    <dbReference type="NCBI Taxonomy" id="13708"/>
    <lineage>
        <taxon>Eukaryota</taxon>
        <taxon>Viridiplantae</taxon>
        <taxon>Streptophyta</taxon>
        <taxon>Embryophyta</taxon>
        <taxon>Tracheophyta</taxon>
        <taxon>Spermatophyta</taxon>
        <taxon>Magnoliopsida</taxon>
        <taxon>eudicotyledons</taxon>
        <taxon>Gunneridae</taxon>
        <taxon>Pentapetalae</taxon>
        <taxon>asterids</taxon>
        <taxon>campanulids</taxon>
        <taxon>Asterales</taxon>
        <taxon>Asteraceae</taxon>
        <taxon>Asteroideae</taxon>
        <taxon>Heliantheae alliance</taxon>
        <taxon>Tageteae</taxon>
        <taxon>Tagetes</taxon>
    </lineage>
</organism>
<dbReference type="AlphaFoldDB" id="A0AAD8L4X0"/>
<sequence length="164" mass="18723">MGITIAKHRLEILKLARKSSGSHPMAKLVATINKTKRTLARYVRTWVHRDDSRSAMVVVKTSRSYSSRWKAAMVKRSNRLVKNKQAPATTLLITNGYRPVIESSGTNIFTCLDECKEDGVEYRENLYSDDEYDSRDRNGGGGYWCGRSVEEVKWDAMFQNLKPT</sequence>
<dbReference type="PANTHER" id="PTHR33915:SF1">
    <property type="entry name" value="OS04G0644100 PROTEIN"/>
    <property type="match status" value="1"/>
</dbReference>
<dbReference type="EMBL" id="JAUHHV010000001">
    <property type="protein sequence ID" value="KAK1435665.1"/>
    <property type="molecule type" value="Genomic_DNA"/>
</dbReference>
<dbReference type="Proteomes" id="UP001229421">
    <property type="component" value="Unassembled WGS sequence"/>
</dbReference>
<protein>
    <recommendedName>
        <fullName evidence="3">SAM domain-containing protein</fullName>
    </recommendedName>
</protein>
<dbReference type="PANTHER" id="PTHR33915">
    <property type="entry name" value="OSJNBA0033G05.11 PROTEIN"/>
    <property type="match status" value="1"/>
</dbReference>
<evidence type="ECO:0000313" key="1">
    <source>
        <dbReference type="EMBL" id="KAK1435665.1"/>
    </source>
</evidence>
<accession>A0AAD8L4X0</accession>
<comment type="caution">
    <text evidence="1">The sequence shown here is derived from an EMBL/GenBank/DDBJ whole genome shotgun (WGS) entry which is preliminary data.</text>
</comment>
<name>A0AAD8L4X0_TARER</name>
<reference evidence="1" key="1">
    <citation type="journal article" date="2023" name="bioRxiv">
        <title>Improved chromosome-level genome assembly for marigold (Tagetes erecta).</title>
        <authorList>
            <person name="Jiang F."/>
            <person name="Yuan L."/>
            <person name="Wang S."/>
            <person name="Wang H."/>
            <person name="Xu D."/>
            <person name="Wang A."/>
            <person name="Fan W."/>
        </authorList>
    </citation>
    <scope>NUCLEOTIDE SEQUENCE</scope>
    <source>
        <strain evidence="1">WSJ</strain>
        <tissue evidence="1">Leaf</tissue>
    </source>
</reference>
<keyword evidence="2" id="KW-1185">Reference proteome</keyword>
<proteinExistence type="predicted"/>
<evidence type="ECO:0000313" key="2">
    <source>
        <dbReference type="Proteomes" id="UP001229421"/>
    </source>
</evidence>